<sequence>MKLPDSPDLDLINYELPDHKIAKRPLAKRSDAKLLAYRQGNISDNSFEEIEDFLDRKTTLCFNNTKVIPARLYFHKETGAQIEIFLLNPITPSTIMSSVMEETKRVSWQCMIGNFKRWKEDQTLISKLSCNGDTIHLKATIIDRDEKHIAFEWDNSDYSFAEIVELAGEVPLPPYLNRAPEAEDKPRYQTVYSEEEGAVAAPTAGLHFTADILKNLKDKGITESFLTLHVSAGTFQPIKVSDAREHPMHSEQVEITKETVDQIIAAEQVVAVGTTSMRSLESLYWFGVRLINGNDAFAIDKLEIYQEASSLPSRKLAFETIAEWMDRQNLVRIHGTTEIFIMPGYKFKVCDGLITNFHQPGSTLLLLIAAFIGEDWQKVYDHALKNNYRFLSYGDSSILLP</sequence>
<keyword evidence="4 5" id="KW-0671">Queuosine biosynthesis</keyword>
<dbReference type="GO" id="GO:0051075">
    <property type="term" value="F:S-adenosylmethionine:tRNA ribosyltransferase-isomerase activity"/>
    <property type="evidence" value="ECO:0007669"/>
    <property type="project" value="UniProtKB-EC"/>
</dbReference>
<keyword evidence="1 5" id="KW-0963">Cytoplasm</keyword>
<keyword evidence="2 5" id="KW-0808">Transferase</keyword>
<evidence type="ECO:0000256" key="5">
    <source>
        <dbReference type="HAMAP-Rule" id="MF_00113"/>
    </source>
</evidence>
<comment type="caution">
    <text evidence="6">The sequence shown here is derived from an EMBL/GenBank/DDBJ whole genome shotgun (WGS) entry which is preliminary data.</text>
</comment>
<dbReference type="InterPro" id="IPR036100">
    <property type="entry name" value="QueA_sf"/>
</dbReference>
<evidence type="ECO:0000256" key="4">
    <source>
        <dbReference type="ARBA" id="ARBA00022785"/>
    </source>
</evidence>
<reference evidence="6 7" key="1">
    <citation type="submission" date="2016-08" db="EMBL/GenBank/DDBJ databases">
        <title>Draft genome of Fabibacter sp. strain SK-8.</title>
        <authorList>
            <person name="Wong S.-K."/>
            <person name="Hamasaki K."/>
            <person name="Yoshizawa S."/>
        </authorList>
    </citation>
    <scope>NUCLEOTIDE SEQUENCE [LARGE SCALE GENOMIC DNA]</scope>
    <source>
        <strain evidence="6 7">SK-8</strain>
    </source>
</reference>
<dbReference type="InterPro" id="IPR042119">
    <property type="entry name" value="QueA_dom2"/>
</dbReference>
<comment type="subunit">
    <text evidence="5">Monomer.</text>
</comment>
<keyword evidence="7" id="KW-1185">Reference proteome</keyword>
<protein>
    <recommendedName>
        <fullName evidence="5">S-adenosylmethionine:tRNA ribosyltransferase-isomerase</fullName>
        <ecNumber evidence="5">2.4.99.17</ecNumber>
    </recommendedName>
    <alternativeName>
        <fullName evidence="5">Queuosine biosynthesis protein QueA</fullName>
    </alternativeName>
</protein>
<evidence type="ECO:0000256" key="3">
    <source>
        <dbReference type="ARBA" id="ARBA00022691"/>
    </source>
</evidence>
<comment type="subcellular location">
    <subcellularLocation>
        <location evidence="5">Cytoplasm</location>
    </subcellularLocation>
</comment>
<dbReference type="Gene3D" id="2.40.10.240">
    <property type="entry name" value="QueA-like"/>
    <property type="match status" value="1"/>
</dbReference>
<name>A0A1E5T1F4_9BACT</name>
<dbReference type="UniPathway" id="UPA00392"/>
<evidence type="ECO:0000256" key="1">
    <source>
        <dbReference type="ARBA" id="ARBA00022490"/>
    </source>
</evidence>
<comment type="pathway">
    <text evidence="5">tRNA modification; tRNA-queuosine biosynthesis.</text>
</comment>
<dbReference type="AlphaFoldDB" id="A0A1E5T1F4"/>
<dbReference type="InterPro" id="IPR003699">
    <property type="entry name" value="QueA"/>
</dbReference>
<dbReference type="HAMAP" id="MF_00113">
    <property type="entry name" value="QueA"/>
    <property type="match status" value="1"/>
</dbReference>
<dbReference type="EMBL" id="MDGQ01000005">
    <property type="protein sequence ID" value="OEK05137.1"/>
    <property type="molecule type" value="Genomic_DNA"/>
</dbReference>
<dbReference type="PANTHER" id="PTHR30307:SF0">
    <property type="entry name" value="S-ADENOSYLMETHIONINE:TRNA RIBOSYLTRANSFERASE-ISOMERASE"/>
    <property type="match status" value="1"/>
</dbReference>
<organism evidence="6 7">
    <name type="scientific">Roseivirga misakiensis</name>
    <dbReference type="NCBI Taxonomy" id="1563681"/>
    <lineage>
        <taxon>Bacteria</taxon>
        <taxon>Pseudomonadati</taxon>
        <taxon>Bacteroidota</taxon>
        <taxon>Cytophagia</taxon>
        <taxon>Cytophagales</taxon>
        <taxon>Roseivirgaceae</taxon>
        <taxon>Roseivirga</taxon>
    </lineage>
</organism>
<dbReference type="GO" id="GO:0005737">
    <property type="term" value="C:cytoplasm"/>
    <property type="evidence" value="ECO:0007669"/>
    <property type="project" value="UniProtKB-SubCell"/>
</dbReference>
<dbReference type="InterPro" id="IPR042118">
    <property type="entry name" value="QueA_dom1"/>
</dbReference>
<dbReference type="Proteomes" id="UP000095552">
    <property type="component" value="Unassembled WGS sequence"/>
</dbReference>
<comment type="similarity">
    <text evidence="5">Belongs to the QueA family.</text>
</comment>
<dbReference type="EC" id="2.4.99.17" evidence="5"/>
<evidence type="ECO:0000313" key="7">
    <source>
        <dbReference type="Proteomes" id="UP000095552"/>
    </source>
</evidence>
<dbReference type="Gene3D" id="3.40.1780.10">
    <property type="entry name" value="QueA-like"/>
    <property type="match status" value="1"/>
</dbReference>
<accession>A0A1E5T1F4</accession>
<keyword evidence="3 5" id="KW-0949">S-adenosyl-L-methionine</keyword>
<dbReference type="SUPFAM" id="SSF111337">
    <property type="entry name" value="QueA-like"/>
    <property type="match status" value="1"/>
</dbReference>
<dbReference type="OrthoDB" id="9805933at2"/>
<comment type="catalytic activity">
    <reaction evidence="5">
        <text>7-aminomethyl-7-carbaguanosine(34) in tRNA + S-adenosyl-L-methionine = epoxyqueuosine(34) in tRNA + adenine + L-methionine + 2 H(+)</text>
        <dbReference type="Rhea" id="RHEA:32155"/>
        <dbReference type="Rhea" id="RHEA-COMP:10342"/>
        <dbReference type="Rhea" id="RHEA-COMP:18582"/>
        <dbReference type="ChEBI" id="CHEBI:15378"/>
        <dbReference type="ChEBI" id="CHEBI:16708"/>
        <dbReference type="ChEBI" id="CHEBI:57844"/>
        <dbReference type="ChEBI" id="CHEBI:59789"/>
        <dbReference type="ChEBI" id="CHEBI:82833"/>
        <dbReference type="ChEBI" id="CHEBI:194443"/>
        <dbReference type="EC" id="2.4.99.17"/>
    </reaction>
</comment>
<evidence type="ECO:0000256" key="2">
    <source>
        <dbReference type="ARBA" id="ARBA00022679"/>
    </source>
</evidence>
<dbReference type="RefSeq" id="WP_069836641.1">
    <property type="nucleotide sequence ID" value="NZ_MDGQ01000005.1"/>
</dbReference>
<gene>
    <name evidence="5" type="primary">queA</name>
    <name evidence="6" type="ORF">BFP71_17120</name>
</gene>
<dbReference type="STRING" id="1563681.BFP71_17120"/>
<dbReference type="PANTHER" id="PTHR30307">
    <property type="entry name" value="S-ADENOSYLMETHIONINE:TRNA RIBOSYLTRANSFERASE-ISOMERASE"/>
    <property type="match status" value="1"/>
</dbReference>
<evidence type="ECO:0000313" key="6">
    <source>
        <dbReference type="EMBL" id="OEK05137.1"/>
    </source>
</evidence>
<comment type="function">
    <text evidence="5">Transfers and isomerizes the ribose moiety from AdoMet to the 7-aminomethyl group of 7-deazaguanine (preQ1-tRNA) to give epoxyqueuosine (oQ-tRNA).</text>
</comment>
<dbReference type="Pfam" id="PF02547">
    <property type="entry name" value="Queuosine_synth"/>
    <property type="match status" value="1"/>
</dbReference>
<proteinExistence type="inferred from homology"/>
<dbReference type="GO" id="GO:0008616">
    <property type="term" value="P:tRNA queuosine(34) biosynthetic process"/>
    <property type="evidence" value="ECO:0007669"/>
    <property type="project" value="UniProtKB-UniRule"/>
</dbReference>